<dbReference type="VEuPathDB" id="MicrosporidiaDB:NAPIS_ORF00206"/>
<dbReference type="OrthoDB" id="2191343at2759"/>
<evidence type="ECO:0000313" key="1">
    <source>
        <dbReference type="EMBL" id="EQB62213.1"/>
    </source>
</evidence>
<organism evidence="1 2">
    <name type="scientific">Vairimorpha apis BRL 01</name>
    <dbReference type="NCBI Taxonomy" id="1037528"/>
    <lineage>
        <taxon>Eukaryota</taxon>
        <taxon>Fungi</taxon>
        <taxon>Fungi incertae sedis</taxon>
        <taxon>Microsporidia</taxon>
        <taxon>Nosematidae</taxon>
        <taxon>Vairimorpha</taxon>
    </lineage>
</organism>
<dbReference type="EMBL" id="KE646952">
    <property type="protein sequence ID" value="EQB62213.1"/>
    <property type="molecule type" value="Genomic_DNA"/>
</dbReference>
<keyword evidence="2" id="KW-1185">Reference proteome</keyword>
<gene>
    <name evidence="1" type="ORF">NAPIS_ORF00206</name>
</gene>
<evidence type="ECO:0000313" key="2">
    <source>
        <dbReference type="Proteomes" id="UP000053780"/>
    </source>
</evidence>
<proteinExistence type="predicted"/>
<reference evidence="1 2" key="1">
    <citation type="journal article" date="2013" name="BMC Genomics">
        <title>Genome sequencing and comparative genomics of honey bee microsporidia, Nosema apis reveal novel insights into host-parasite interactions.</title>
        <authorList>
            <person name="Chen Yp."/>
            <person name="Pettis J.S."/>
            <person name="Zhao Y."/>
            <person name="Liu X."/>
            <person name="Tallon L.J."/>
            <person name="Sadzewicz L.D."/>
            <person name="Li R."/>
            <person name="Zheng H."/>
            <person name="Huang S."/>
            <person name="Zhang X."/>
            <person name="Hamilton M.C."/>
            <person name="Pernal S.F."/>
            <person name="Melathopoulos A.P."/>
            <person name="Yan X."/>
            <person name="Evans J.D."/>
        </authorList>
    </citation>
    <scope>NUCLEOTIDE SEQUENCE [LARGE SCALE GENOMIC DNA]</scope>
    <source>
        <strain evidence="1 2">BRL 01</strain>
    </source>
</reference>
<protein>
    <submittedName>
        <fullName evidence="1">Uncharacterized protein</fullName>
    </submittedName>
</protein>
<dbReference type="HOGENOM" id="CLU_1928189_0_0_1"/>
<dbReference type="Proteomes" id="UP000053780">
    <property type="component" value="Unassembled WGS sequence"/>
</dbReference>
<sequence length="131" mass="16088">MNFANIKWEENIKLKKLLKNEKEFKIQIISFEDVQVFFHFLKFCKLEFHVASNFSKFEYNNKIKIITSLDFFDHNCKRIILYNNTRVKDFIQIFFNLSYNEKLSFLNNNKINHFNNKLIIDSFKNKPLHFY</sequence>
<dbReference type="AlphaFoldDB" id="T0LD32"/>
<name>T0LD32_9MICR</name>
<accession>T0LD32</accession>